<organism evidence="7 8">
    <name type="scientific">Postia placenta MAD-698-R-SB12</name>
    <dbReference type="NCBI Taxonomy" id="670580"/>
    <lineage>
        <taxon>Eukaryota</taxon>
        <taxon>Fungi</taxon>
        <taxon>Dikarya</taxon>
        <taxon>Basidiomycota</taxon>
        <taxon>Agaricomycotina</taxon>
        <taxon>Agaricomycetes</taxon>
        <taxon>Polyporales</taxon>
        <taxon>Adustoporiaceae</taxon>
        <taxon>Rhodonia</taxon>
    </lineage>
</organism>
<evidence type="ECO:0000256" key="1">
    <source>
        <dbReference type="ARBA" id="ARBA00004604"/>
    </source>
</evidence>
<sequence>MARHARKKQKTEKPSDVKGTVRPLGSGSRLLDDATKDDEERRLESMLFGTAYIPGEVQADGVLVVSDEEDAPNKEYQNLLDTDLFFVDDAAGERSDADRDAHLDVRNDQSDDDASSRHSDAEGQSKDSSDAEDSPSESEDEPPTWSRRAGKGPAWEDPDDPTLQVSLAQDKRRRKLRDAASEDVVGGREYERRLRRQFEKINPTPDWAANARKGSGAKQAKRRRPASSSASSSDEEALPDLLTDTQGTLQRGKSQILAKGTLSIERLRDANLSAKAEGEIKVVQFHPSPQVPVLLTASSDRRLRLFNIDGHTNPHLQTVHVPSLPFTTALFHPGGGSVLLTGPRPFYYVYDLQSGAALRSPRGLWGTTFSNSNAAAQDASMEICAFDPSGGVLAVAGRRGNVHLVDWRGGQGQVVGSVKMNAGVKSVWWGGASGTELMSLGEDSEVYVWDVGERRCVKRWKDDGGFGSHLMSGDKAGRYFATG</sequence>
<protein>
    <recommendedName>
        <fullName evidence="9">BING4 C-terminal domain-containing protein</fullName>
    </recommendedName>
</protein>
<keyword evidence="3" id="KW-0853">WD repeat</keyword>
<evidence type="ECO:0000256" key="6">
    <source>
        <dbReference type="SAM" id="MobiDB-lite"/>
    </source>
</evidence>
<accession>A0A1X6NHC9</accession>
<dbReference type="InterPro" id="IPR015943">
    <property type="entry name" value="WD40/YVTN_repeat-like_dom_sf"/>
</dbReference>
<proteinExistence type="predicted"/>
<feature type="compositionally biased region" description="Basic residues" evidence="6">
    <location>
        <begin position="1"/>
        <end position="10"/>
    </location>
</feature>
<feature type="region of interest" description="Disordered" evidence="6">
    <location>
        <begin position="93"/>
        <end position="188"/>
    </location>
</feature>
<dbReference type="GO" id="GO:0034388">
    <property type="term" value="C:Pwp2p-containing subcomplex of 90S preribosome"/>
    <property type="evidence" value="ECO:0007669"/>
    <property type="project" value="TreeGrafter"/>
</dbReference>
<evidence type="ECO:0008006" key="9">
    <source>
        <dbReference type="Google" id="ProtNLM"/>
    </source>
</evidence>
<dbReference type="Gene3D" id="2.130.10.10">
    <property type="entry name" value="YVTN repeat-like/Quinoprotein amine dehydrogenase"/>
    <property type="match status" value="1"/>
</dbReference>
<keyword evidence="8" id="KW-1185">Reference proteome</keyword>
<evidence type="ECO:0000256" key="5">
    <source>
        <dbReference type="ARBA" id="ARBA00023242"/>
    </source>
</evidence>
<reference evidence="7 8" key="1">
    <citation type="submission" date="2017-04" db="EMBL/GenBank/DDBJ databases">
        <title>Genome Sequence of the Model Brown-Rot Fungus Postia placenta SB12.</title>
        <authorList>
            <consortium name="DOE Joint Genome Institute"/>
            <person name="Gaskell J."/>
            <person name="Kersten P."/>
            <person name="Larrondo L.F."/>
            <person name="Canessa P."/>
            <person name="Martinez D."/>
            <person name="Hibbett D."/>
            <person name="Schmoll M."/>
            <person name="Kubicek C.P."/>
            <person name="Martinez A.T."/>
            <person name="Yadav J."/>
            <person name="Master E."/>
            <person name="Magnuson J.K."/>
            <person name="James T."/>
            <person name="Yaver D."/>
            <person name="Berka R."/>
            <person name="Labutti K."/>
            <person name="Lipzen A."/>
            <person name="Aerts A."/>
            <person name="Barry K."/>
            <person name="Henrissat B."/>
            <person name="Blanchette R."/>
            <person name="Grigoriev I."/>
            <person name="Cullen D."/>
        </authorList>
    </citation>
    <scope>NUCLEOTIDE SEQUENCE [LARGE SCALE GENOMIC DNA]</scope>
    <source>
        <strain evidence="7 8">MAD-698-R-SB12</strain>
    </source>
</reference>
<dbReference type="Proteomes" id="UP000194127">
    <property type="component" value="Unassembled WGS sequence"/>
</dbReference>
<dbReference type="InterPro" id="IPR036322">
    <property type="entry name" value="WD40_repeat_dom_sf"/>
</dbReference>
<dbReference type="PANTHER" id="PTHR18359:SF0">
    <property type="entry name" value="U3 SMALL NUCLEOLAR RNA-ASSOCIATED PROTEIN 18 HOMOLOG"/>
    <property type="match status" value="1"/>
</dbReference>
<dbReference type="GO" id="GO:0032040">
    <property type="term" value="C:small-subunit processome"/>
    <property type="evidence" value="ECO:0007669"/>
    <property type="project" value="TreeGrafter"/>
</dbReference>
<evidence type="ECO:0000256" key="2">
    <source>
        <dbReference type="ARBA" id="ARBA00022552"/>
    </source>
</evidence>
<dbReference type="GeneID" id="36323194"/>
<evidence type="ECO:0000256" key="4">
    <source>
        <dbReference type="ARBA" id="ARBA00022737"/>
    </source>
</evidence>
<dbReference type="AlphaFoldDB" id="A0A1X6NHC9"/>
<evidence type="ECO:0000313" key="8">
    <source>
        <dbReference type="Proteomes" id="UP000194127"/>
    </source>
</evidence>
<dbReference type="GO" id="GO:0006364">
    <property type="term" value="P:rRNA processing"/>
    <property type="evidence" value="ECO:0007669"/>
    <property type="project" value="UniProtKB-KW"/>
</dbReference>
<feature type="compositionally biased region" description="Basic and acidic residues" evidence="6">
    <location>
        <begin position="177"/>
        <end position="188"/>
    </location>
</feature>
<dbReference type="SUPFAM" id="SSF50978">
    <property type="entry name" value="WD40 repeat-like"/>
    <property type="match status" value="1"/>
</dbReference>
<feature type="compositionally biased region" description="Basic and acidic residues" evidence="6">
    <location>
        <begin position="93"/>
        <end position="129"/>
    </location>
</feature>
<feature type="compositionally biased region" description="Acidic residues" evidence="6">
    <location>
        <begin position="130"/>
        <end position="142"/>
    </location>
</feature>
<dbReference type="OrthoDB" id="1935146at2759"/>
<feature type="region of interest" description="Disordered" evidence="6">
    <location>
        <begin position="201"/>
        <end position="239"/>
    </location>
</feature>
<dbReference type="RefSeq" id="XP_024344819.1">
    <property type="nucleotide sequence ID" value="XM_024478244.1"/>
</dbReference>
<evidence type="ECO:0000256" key="3">
    <source>
        <dbReference type="ARBA" id="ARBA00022574"/>
    </source>
</evidence>
<evidence type="ECO:0000313" key="7">
    <source>
        <dbReference type="EMBL" id="OSX68025.1"/>
    </source>
</evidence>
<keyword evidence="5" id="KW-0539">Nucleus</keyword>
<keyword evidence="4" id="KW-0677">Repeat</keyword>
<keyword evidence="2" id="KW-0698">rRNA processing</keyword>
<dbReference type="PANTHER" id="PTHR18359">
    <property type="entry name" value="WD-REPEAT PROTEIN-RELATED"/>
    <property type="match status" value="1"/>
</dbReference>
<name>A0A1X6NHC9_9APHY</name>
<feature type="region of interest" description="Disordered" evidence="6">
    <location>
        <begin position="1"/>
        <end position="38"/>
    </location>
</feature>
<dbReference type="InterPro" id="IPR045161">
    <property type="entry name" value="Utp18"/>
</dbReference>
<dbReference type="EMBL" id="KZ110591">
    <property type="protein sequence ID" value="OSX68025.1"/>
    <property type="molecule type" value="Genomic_DNA"/>
</dbReference>
<gene>
    <name evidence="7" type="ORF">POSPLADRAFT_1043183</name>
</gene>
<dbReference type="STRING" id="670580.A0A1X6NHC9"/>
<comment type="subcellular location">
    <subcellularLocation>
        <location evidence="1">Nucleus</location>
        <location evidence="1">Nucleolus</location>
    </subcellularLocation>
</comment>